<dbReference type="PANTHER" id="PTHR31233">
    <property type="entry name" value="BICAUDAL D FAMILY MEMBER"/>
    <property type="match status" value="1"/>
</dbReference>
<feature type="region of interest" description="Disordered" evidence="4">
    <location>
        <begin position="60"/>
        <end position="91"/>
    </location>
</feature>
<evidence type="ECO:0000256" key="1">
    <source>
        <dbReference type="ARBA" id="ARBA00010061"/>
    </source>
</evidence>
<dbReference type="GO" id="GO:0072393">
    <property type="term" value="P:microtubule anchoring at microtubule organizing center"/>
    <property type="evidence" value="ECO:0007669"/>
    <property type="project" value="TreeGrafter"/>
</dbReference>
<gene>
    <name evidence="5" type="primary">X975_24575</name>
    <name evidence="5" type="ORF">TNCT_101871</name>
</gene>
<evidence type="ECO:0000256" key="3">
    <source>
        <dbReference type="SAM" id="Coils"/>
    </source>
</evidence>
<sequence>MRKLIYSIWTLETQYGPVLLEEKESLQQRCEELESRYDSEKGELELLREALAKYQTNQKVTASRGIKQEESLGDEVQRNTTANPQKPQTQI</sequence>
<dbReference type="GO" id="GO:0070840">
    <property type="term" value="F:dynein complex binding"/>
    <property type="evidence" value="ECO:0007669"/>
    <property type="project" value="InterPro"/>
</dbReference>
<keyword evidence="6" id="KW-1185">Reference proteome</keyword>
<dbReference type="Proteomes" id="UP000887116">
    <property type="component" value="Unassembled WGS sequence"/>
</dbReference>
<dbReference type="OrthoDB" id="10069295at2759"/>
<name>A0A8X6H487_TRICU</name>
<dbReference type="InterPro" id="IPR018477">
    <property type="entry name" value="BICD"/>
</dbReference>
<dbReference type="GO" id="GO:0005829">
    <property type="term" value="C:cytosol"/>
    <property type="evidence" value="ECO:0007669"/>
    <property type="project" value="TreeGrafter"/>
</dbReference>
<dbReference type="GO" id="GO:0034452">
    <property type="term" value="F:dynactin binding"/>
    <property type="evidence" value="ECO:0007669"/>
    <property type="project" value="TreeGrafter"/>
</dbReference>
<accession>A0A8X6H487</accession>
<dbReference type="EMBL" id="BMAO01012163">
    <property type="protein sequence ID" value="GFQ79434.1"/>
    <property type="molecule type" value="Genomic_DNA"/>
</dbReference>
<evidence type="ECO:0000313" key="6">
    <source>
        <dbReference type="Proteomes" id="UP000887116"/>
    </source>
</evidence>
<dbReference type="GO" id="GO:0005794">
    <property type="term" value="C:Golgi apparatus"/>
    <property type="evidence" value="ECO:0007669"/>
    <property type="project" value="TreeGrafter"/>
</dbReference>
<feature type="coiled-coil region" evidence="3">
    <location>
        <begin position="23"/>
        <end position="57"/>
    </location>
</feature>
<keyword evidence="2 3" id="KW-0175">Coiled coil</keyword>
<dbReference type="GO" id="GO:0008093">
    <property type="term" value="F:cytoskeletal anchor activity"/>
    <property type="evidence" value="ECO:0007669"/>
    <property type="project" value="InterPro"/>
</dbReference>
<protein>
    <submittedName>
        <fullName evidence="5">Protein bicaudal D</fullName>
    </submittedName>
</protein>
<feature type="compositionally biased region" description="Polar residues" evidence="4">
    <location>
        <begin position="78"/>
        <end position="91"/>
    </location>
</feature>
<reference evidence="5" key="1">
    <citation type="submission" date="2020-07" db="EMBL/GenBank/DDBJ databases">
        <title>Multicomponent nature underlies the extraordinary mechanical properties of spider dragline silk.</title>
        <authorList>
            <person name="Kono N."/>
            <person name="Nakamura H."/>
            <person name="Mori M."/>
            <person name="Yoshida Y."/>
            <person name="Ohtoshi R."/>
            <person name="Malay A.D."/>
            <person name="Moran D.A.P."/>
            <person name="Tomita M."/>
            <person name="Numata K."/>
            <person name="Arakawa K."/>
        </authorList>
    </citation>
    <scope>NUCLEOTIDE SEQUENCE</scope>
</reference>
<evidence type="ECO:0000256" key="2">
    <source>
        <dbReference type="ARBA" id="ARBA00023054"/>
    </source>
</evidence>
<proteinExistence type="inferred from homology"/>
<dbReference type="PANTHER" id="PTHR31233:SF6">
    <property type="entry name" value="PROTEIN BICAUDAL D"/>
    <property type="match status" value="1"/>
</dbReference>
<evidence type="ECO:0000256" key="4">
    <source>
        <dbReference type="SAM" id="MobiDB-lite"/>
    </source>
</evidence>
<comment type="caution">
    <text evidence="5">The sequence shown here is derived from an EMBL/GenBank/DDBJ whole genome shotgun (WGS) entry which is preliminary data.</text>
</comment>
<organism evidence="5 6">
    <name type="scientific">Trichonephila clavata</name>
    <name type="common">Joro spider</name>
    <name type="synonym">Nephila clavata</name>
    <dbReference type="NCBI Taxonomy" id="2740835"/>
    <lineage>
        <taxon>Eukaryota</taxon>
        <taxon>Metazoa</taxon>
        <taxon>Ecdysozoa</taxon>
        <taxon>Arthropoda</taxon>
        <taxon>Chelicerata</taxon>
        <taxon>Arachnida</taxon>
        <taxon>Araneae</taxon>
        <taxon>Araneomorphae</taxon>
        <taxon>Entelegynae</taxon>
        <taxon>Araneoidea</taxon>
        <taxon>Nephilidae</taxon>
        <taxon>Trichonephila</taxon>
    </lineage>
</organism>
<comment type="similarity">
    <text evidence="1">Belongs to the BicD family.</text>
</comment>
<dbReference type="GO" id="GO:0070507">
    <property type="term" value="P:regulation of microtubule cytoskeleton organization"/>
    <property type="evidence" value="ECO:0007669"/>
    <property type="project" value="TreeGrafter"/>
</dbReference>
<dbReference type="AlphaFoldDB" id="A0A8X6H487"/>
<evidence type="ECO:0000313" key="5">
    <source>
        <dbReference type="EMBL" id="GFQ79434.1"/>
    </source>
</evidence>